<protein>
    <submittedName>
        <fullName evidence="2">Capsid protein</fullName>
    </submittedName>
</protein>
<dbReference type="EMBL" id="MW183016">
    <property type="protein sequence ID" value="QTE03678.1"/>
    <property type="molecule type" value="Genomic_DNA"/>
</dbReference>
<accession>A0A8A4XD27</accession>
<feature type="region of interest" description="Disordered" evidence="1">
    <location>
        <begin position="1"/>
        <end position="48"/>
    </location>
</feature>
<organism evidence="2">
    <name type="scientific">Turdus naumanni Genomoviridae sp</name>
    <dbReference type="NCBI Taxonomy" id="2814955"/>
    <lineage>
        <taxon>Viruses</taxon>
        <taxon>Monodnaviria</taxon>
        <taxon>Shotokuvirae</taxon>
        <taxon>Cressdnaviricota</taxon>
        <taxon>Repensiviricetes</taxon>
        <taxon>Geplafuvirales</taxon>
        <taxon>Genomoviridae</taxon>
    </lineage>
</organism>
<feature type="compositionally biased region" description="Basic residues" evidence="1">
    <location>
        <begin position="1"/>
        <end position="43"/>
    </location>
</feature>
<evidence type="ECO:0000256" key="1">
    <source>
        <dbReference type="SAM" id="MobiDB-lite"/>
    </source>
</evidence>
<sequence length="310" mass="34402">MAPRRAKSHSLRGSSRYKKRSSRRSIGRKRTSRKRSSRSMSKKKILDLTSRKKRNTMLTLASTNAAGVVTNNIQTQAFTVNGQGAFSIWCPTAMSINLVSGAKSTITDTASRTSQTCFMRGVSDTLRIQTNNNKPWFHRRICFNAKDDTFNDGAPESAPVLGYTNNASTSNGVQRYFNNLLTSGQPLTYGLVQGLLFKGALNVDWTDTITAPIDTTRVDLRYDKTRVIRSNNETGVVMERKFYHPMNKTLVYDDDEVGQGLSGDSKKFSVADKRGMGDFYIVDIISGGLGAVAADLMSINSTATMYWHEK</sequence>
<name>A0A8A4XD27_9VIRU</name>
<reference evidence="2" key="1">
    <citation type="submission" date="2020-10" db="EMBL/GenBank/DDBJ databases">
        <title>CRESS DNA virus dark matter in the feces of wild birds.</title>
        <authorList>
            <person name="Yang S."/>
            <person name="Zhang W."/>
        </authorList>
    </citation>
    <scope>NUCLEOTIDE SEQUENCE</scope>
    <source>
        <strain evidence="2">Thr146gen4</strain>
    </source>
</reference>
<evidence type="ECO:0000313" key="2">
    <source>
        <dbReference type="EMBL" id="QTE03678.1"/>
    </source>
</evidence>
<proteinExistence type="predicted"/>